<dbReference type="RefSeq" id="WP_114004009.1">
    <property type="nucleotide sequence ID" value="NZ_QGDC01000002.1"/>
</dbReference>
<dbReference type="PANTHER" id="PTHR34352">
    <property type="entry name" value="PROTEIN YHFA"/>
    <property type="match status" value="1"/>
</dbReference>
<accession>A0A367GR95</accession>
<gene>
    <name evidence="1" type="ORF">DJ568_04265</name>
</gene>
<sequence length="143" mass="16018">MAKIELTRAHGDFGFEANDEYGHTVRMDSSPESGGQNFGVRPMQMLLMGVAGCSAIDVISILKKQRQDVQDYKMVVNGEREAGKEPSLWNEVNIEFHLYGQIDEDKAHRAVELSINKYCSVAATLEKAGAEIQWQVYVHPAKF</sequence>
<dbReference type="AlphaFoldDB" id="A0A367GR95"/>
<protein>
    <submittedName>
        <fullName evidence="1">OsmC family peroxiredoxin</fullName>
    </submittedName>
</protein>
<evidence type="ECO:0000313" key="2">
    <source>
        <dbReference type="Proteomes" id="UP000253209"/>
    </source>
</evidence>
<dbReference type="EMBL" id="QGDC01000002">
    <property type="protein sequence ID" value="RCH55972.1"/>
    <property type="molecule type" value="Genomic_DNA"/>
</dbReference>
<comment type="caution">
    <text evidence="1">The sequence shown here is derived from an EMBL/GenBank/DDBJ whole genome shotgun (WGS) entry which is preliminary data.</text>
</comment>
<proteinExistence type="predicted"/>
<organism evidence="1 2">
    <name type="scientific">Mucilaginibacter hurinus</name>
    <dbReference type="NCBI Taxonomy" id="2201324"/>
    <lineage>
        <taxon>Bacteria</taxon>
        <taxon>Pseudomonadati</taxon>
        <taxon>Bacteroidota</taxon>
        <taxon>Sphingobacteriia</taxon>
        <taxon>Sphingobacteriales</taxon>
        <taxon>Sphingobacteriaceae</taxon>
        <taxon>Mucilaginibacter</taxon>
    </lineage>
</organism>
<name>A0A367GR95_9SPHI</name>
<dbReference type="Gene3D" id="3.30.300.20">
    <property type="match status" value="1"/>
</dbReference>
<dbReference type="OrthoDB" id="9804010at2"/>
<dbReference type="InterPro" id="IPR015946">
    <property type="entry name" value="KH_dom-like_a/b"/>
</dbReference>
<dbReference type="SUPFAM" id="SSF82784">
    <property type="entry name" value="OsmC-like"/>
    <property type="match status" value="1"/>
</dbReference>
<dbReference type="InterPro" id="IPR036102">
    <property type="entry name" value="OsmC/Ohrsf"/>
</dbReference>
<dbReference type="PANTHER" id="PTHR34352:SF1">
    <property type="entry name" value="PROTEIN YHFA"/>
    <property type="match status" value="1"/>
</dbReference>
<dbReference type="InterPro" id="IPR003718">
    <property type="entry name" value="OsmC/Ohr_fam"/>
</dbReference>
<evidence type="ECO:0000313" key="1">
    <source>
        <dbReference type="EMBL" id="RCH55972.1"/>
    </source>
</evidence>
<dbReference type="Proteomes" id="UP000253209">
    <property type="component" value="Unassembled WGS sequence"/>
</dbReference>
<dbReference type="Pfam" id="PF02566">
    <property type="entry name" value="OsmC"/>
    <property type="match status" value="1"/>
</dbReference>
<keyword evidence="2" id="KW-1185">Reference proteome</keyword>
<reference evidence="1 2" key="1">
    <citation type="submission" date="2018-05" db="EMBL/GenBank/DDBJ databases">
        <title>Mucilaginibacter hurinus sp. nov., isolated from briquette warehouse soil.</title>
        <authorList>
            <person name="Choi L."/>
        </authorList>
    </citation>
    <scope>NUCLEOTIDE SEQUENCE [LARGE SCALE GENOMIC DNA]</scope>
    <source>
        <strain evidence="1 2">ZR32</strain>
    </source>
</reference>